<dbReference type="SUPFAM" id="SSF53335">
    <property type="entry name" value="S-adenosyl-L-methionine-dependent methyltransferases"/>
    <property type="match status" value="1"/>
</dbReference>
<dbReference type="Pfam" id="PF01861">
    <property type="entry name" value="BpsA_C"/>
    <property type="match status" value="1"/>
</dbReference>
<accession>A0ABT4UDQ8</accession>
<dbReference type="InterPro" id="IPR002052">
    <property type="entry name" value="DNA_methylase_N6_adenine_CS"/>
</dbReference>
<organism evidence="3 4">
    <name type="scientific">Nocardiopsis endophytica</name>
    <dbReference type="NCBI Taxonomy" id="3018445"/>
    <lineage>
        <taxon>Bacteria</taxon>
        <taxon>Bacillati</taxon>
        <taxon>Actinomycetota</taxon>
        <taxon>Actinomycetes</taxon>
        <taxon>Streptosporangiales</taxon>
        <taxon>Nocardiopsidaceae</taxon>
        <taxon>Nocardiopsis</taxon>
    </lineage>
</organism>
<proteinExistence type="predicted"/>
<evidence type="ECO:0000256" key="1">
    <source>
        <dbReference type="SAM" id="MobiDB-lite"/>
    </source>
</evidence>
<dbReference type="InterPro" id="IPR002723">
    <property type="entry name" value="BpsA_C"/>
</dbReference>
<reference evidence="3 4" key="1">
    <citation type="submission" date="2023-01" db="EMBL/GenBank/DDBJ databases">
        <title>Draft genome sequence of Nocardiopsis sp. RSe5-2 isolated from halophytes.</title>
        <authorList>
            <person name="Duangmal K."/>
            <person name="Chantavorakit T."/>
        </authorList>
    </citation>
    <scope>NUCLEOTIDE SEQUENCE [LARGE SCALE GENOMIC DNA]</scope>
    <source>
        <strain evidence="3 4">RSe5-2</strain>
    </source>
</reference>
<evidence type="ECO:0000313" key="3">
    <source>
        <dbReference type="EMBL" id="MDA2815129.1"/>
    </source>
</evidence>
<feature type="domain" description="N(4)-bis(aminopropyl)spermidine synthase C-terminal" evidence="2">
    <location>
        <begin position="103"/>
        <end position="291"/>
    </location>
</feature>
<comment type="caution">
    <text evidence="3">The sequence shown here is derived from an EMBL/GenBank/DDBJ whole genome shotgun (WGS) entry which is preliminary data.</text>
</comment>
<dbReference type="Proteomes" id="UP001527866">
    <property type="component" value="Unassembled WGS sequence"/>
</dbReference>
<protein>
    <submittedName>
        <fullName evidence="3">Bis-aminopropyl spermidine synthase family protein</fullName>
    </submittedName>
</protein>
<dbReference type="InterPro" id="IPR051720">
    <property type="entry name" value="rRNA_MeTrfase/Polyamine_Synth"/>
</dbReference>
<name>A0ABT4UDQ8_9ACTN</name>
<evidence type="ECO:0000313" key="4">
    <source>
        <dbReference type="Proteomes" id="UP001527866"/>
    </source>
</evidence>
<sequence length="555" mass="58802">MNDLPPELSALLDAQGADAARAHRVLAALSDGAWWSPRELVRATAVAHRTASAVLDALGPDLERDSSGAEERVRLVRTGPYAAFDRPRAADPWAPLIQARPEAAEELRRLVAEAPPSRTDLDHVAATARTALRRGVFLDERFDLAGRRLLCVGDHDLTSLAALLVRPEAEAVVVDVDERMLAYIGAAADRLGLRVRCHFADLRLGLPPAVAGACDVVFTDPPYTPEGVELFVRRGLEGMADPRRGRVVVAYGASETTPGLVAKTQARLARMDLVFEAVHPDFNRYSGAEAIGAASDLYVLRPLARAAAGRGPEAARIYSQGGNAKEAAAARSGELEELAGSSALPEPGSDGGPETVVGDWPATAARAGVHRVRLGTWMSTPVEAEDAVVNLTGGWEALLGRALLASGGMKVRAVVPASAPQVRDEAGQRALAALLGPGVGVRFRRGGPGSRLMVVEAAPSPPGPDAPPSDRLRARCRERAHGPLPRVMREALIAVAAEEGRSVNKKTARRSVAEAAPWAAGHTLLDLPEHRFPDLDRAAERIFEAVEGDPRDPGE</sequence>
<dbReference type="EMBL" id="JAQFWQ010000173">
    <property type="protein sequence ID" value="MDA2815129.1"/>
    <property type="molecule type" value="Genomic_DNA"/>
</dbReference>
<feature type="region of interest" description="Disordered" evidence="1">
    <location>
        <begin position="328"/>
        <end position="356"/>
    </location>
</feature>
<dbReference type="InterPro" id="IPR029063">
    <property type="entry name" value="SAM-dependent_MTases_sf"/>
</dbReference>
<dbReference type="PROSITE" id="PS00092">
    <property type="entry name" value="N6_MTASE"/>
    <property type="match status" value="1"/>
</dbReference>
<keyword evidence="4" id="KW-1185">Reference proteome</keyword>
<dbReference type="PANTHER" id="PTHR23290:SF0">
    <property type="entry name" value="RRNA N6-ADENOSINE-METHYLTRANSFERASE METTL5"/>
    <property type="match status" value="1"/>
</dbReference>
<evidence type="ECO:0000259" key="2">
    <source>
        <dbReference type="Pfam" id="PF01861"/>
    </source>
</evidence>
<gene>
    <name evidence="3" type="ORF">O4J56_31095</name>
</gene>
<dbReference type="CDD" id="cd02440">
    <property type="entry name" value="AdoMet_MTases"/>
    <property type="match status" value="1"/>
</dbReference>
<dbReference type="Gene3D" id="3.40.50.150">
    <property type="entry name" value="Vaccinia Virus protein VP39"/>
    <property type="match status" value="1"/>
</dbReference>
<dbReference type="RefSeq" id="WP_270690743.1">
    <property type="nucleotide sequence ID" value="NZ_JAQFWQ010000173.1"/>
</dbReference>
<dbReference type="PANTHER" id="PTHR23290">
    <property type="entry name" value="RRNA N6-ADENOSINE-METHYLTRANSFERASE METTL5"/>
    <property type="match status" value="1"/>
</dbReference>